<dbReference type="AlphaFoldDB" id="A0A9W7IU89"/>
<sequence length="195" mass="21488">MQAVKVKANELATLGKPLDAEDLIEKILEGLDDTFQPVIDAVNSRETVITFDELHEKLLNRELTLRNTSPSVSITAYSIQTQRSNHWSHRSSMPSTTQQASRQMRPFLGKCNSSTFCVPPHPWQPQAHIATSSSPSSDPWLLDSGATHHITTNLQNLSLHNPYTSSDEVMIGDGSGVPITHSGSTDRGRSFPRSN</sequence>
<evidence type="ECO:0000313" key="3">
    <source>
        <dbReference type="Proteomes" id="UP001165190"/>
    </source>
</evidence>
<dbReference type="OrthoDB" id="1749397at2759"/>
<evidence type="ECO:0000256" key="1">
    <source>
        <dbReference type="SAM" id="MobiDB-lite"/>
    </source>
</evidence>
<protein>
    <submittedName>
        <fullName evidence="2">Uncharacterized protein</fullName>
    </submittedName>
</protein>
<keyword evidence="3" id="KW-1185">Reference proteome</keyword>
<comment type="caution">
    <text evidence="2">The sequence shown here is derived from an EMBL/GenBank/DDBJ whole genome shotgun (WGS) entry which is preliminary data.</text>
</comment>
<reference evidence="2" key="1">
    <citation type="submission" date="2023-05" db="EMBL/GenBank/DDBJ databases">
        <title>Genome and transcriptome analyses reveal genes involved in the formation of fine ridges on petal epidermal cells in Hibiscus trionum.</title>
        <authorList>
            <person name="Koshimizu S."/>
            <person name="Masuda S."/>
            <person name="Ishii T."/>
            <person name="Shirasu K."/>
            <person name="Hoshino A."/>
            <person name="Arita M."/>
        </authorList>
    </citation>
    <scope>NUCLEOTIDE SEQUENCE</scope>
    <source>
        <strain evidence="2">Hamamatsu line</strain>
    </source>
</reference>
<dbReference type="PANTHER" id="PTHR47481">
    <property type="match status" value="1"/>
</dbReference>
<dbReference type="PANTHER" id="PTHR47481:SF22">
    <property type="entry name" value="RETROTRANSPOSON GAG DOMAIN-CONTAINING PROTEIN"/>
    <property type="match status" value="1"/>
</dbReference>
<organism evidence="2 3">
    <name type="scientific">Hibiscus trionum</name>
    <name type="common">Flower of an hour</name>
    <dbReference type="NCBI Taxonomy" id="183268"/>
    <lineage>
        <taxon>Eukaryota</taxon>
        <taxon>Viridiplantae</taxon>
        <taxon>Streptophyta</taxon>
        <taxon>Embryophyta</taxon>
        <taxon>Tracheophyta</taxon>
        <taxon>Spermatophyta</taxon>
        <taxon>Magnoliopsida</taxon>
        <taxon>eudicotyledons</taxon>
        <taxon>Gunneridae</taxon>
        <taxon>Pentapetalae</taxon>
        <taxon>rosids</taxon>
        <taxon>malvids</taxon>
        <taxon>Malvales</taxon>
        <taxon>Malvaceae</taxon>
        <taxon>Malvoideae</taxon>
        <taxon>Hibiscus</taxon>
    </lineage>
</organism>
<evidence type="ECO:0000313" key="2">
    <source>
        <dbReference type="EMBL" id="GMJ02145.1"/>
    </source>
</evidence>
<feature type="region of interest" description="Disordered" evidence="1">
    <location>
        <begin position="173"/>
        <end position="195"/>
    </location>
</feature>
<gene>
    <name evidence="2" type="ORF">HRI_003883700</name>
</gene>
<dbReference type="EMBL" id="BSYR01000035">
    <property type="protein sequence ID" value="GMJ02145.1"/>
    <property type="molecule type" value="Genomic_DNA"/>
</dbReference>
<proteinExistence type="predicted"/>
<accession>A0A9W7IU89</accession>
<dbReference type="Proteomes" id="UP001165190">
    <property type="component" value="Unassembled WGS sequence"/>
</dbReference>
<name>A0A9W7IU89_HIBTR</name>
<dbReference type="Pfam" id="PF14223">
    <property type="entry name" value="Retrotran_gag_2"/>
    <property type="match status" value="1"/>
</dbReference>